<keyword evidence="5" id="KW-0812">Transmembrane</keyword>
<keyword evidence="2" id="KW-0808">Transferase</keyword>
<dbReference type="PANTHER" id="PTHR48261">
    <property type="entry name" value="ACETYLGLUCOSAMINYLTRANSFERASE"/>
    <property type="match status" value="1"/>
</dbReference>
<dbReference type="GO" id="GO:0016020">
    <property type="term" value="C:membrane"/>
    <property type="evidence" value="ECO:0007669"/>
    <property type="project" value="UniProtKB-SubCell"/>
</dbReference>
<organism evidence="7 8">
    <name type="scientific">Seminavis robusta</name>
    <dbReference type="NCBI Taxonomy" id="568900"/>
    <lineage>
        <taxon>Eukaryota</taxon>
        <taxon>Sar</taxon>
        <taxon>Stramenopiles</taxon>
        <taxon>Ochrophyta</taxon>
        <taxon>Bacillariophyta</taxon>
        <taxon>Bacillariophyceae</taxon>
        <taxon>Bacillariophycidae</taxon>
        <taxon>Naviculales</taxon>
        <taxon>Naviculaceae</taxon>
        <taxon>Seminavis</taxon>
    </lineage>
</organism>
<gene>
    <name evidence="7" type="ORF">SEMRO_23_G015740.1</name>
</gene>
<accession>A0A9N8DBV6</accession>
<dbReference type="AlphaFoldDB" id="A0A9N8DBV6"/>
<keyword evidence="8" id="KW-1185">Reference proteome</keyword>
<dbReference type="OrthoDB" id="5954868at2759"/>
<name>A0A9N8DBV6_9STRA</name>
<evidence type="ECO:0000313" key="8">
    <source>
        <dbReference type="Proteomes" id="UP001153069"/>
    </source>
</evidence>
<dbReference type="Pfam" id="PF09258">
    <property type="entry name" value="Glyco_transf_64"/>
    <property type="match status" value="1"/>
</dbReference>
<evidence type="ECO:0000256" key="2">
    <source>
        <dbReference type="ARBA" id="ARBA00022679"/>
    </source>
</evidence>
<reference evidence="7" key="1">
    <citation type="submission" date="2020-06" db="EMBL/GenBank/DDBJ databases">
        <authorList>
            <consortium name="Plant Systems Biology data submission"/>
        </authorList>
    </citation>
    <scope>NUCLEOTIDE SEQUENCE</scope>
    <source>
        <strain evidence="7">D6</strain>
    </source>
</reference>
<feature type="domain" description="Glycosyl transferase 64" evidence="6">
    <location>
        <begin position="101"/>
        <end position="346"/>
    </location>
</feature>
<evidence type="ECO:0000256" key="5">
    <source>
        <dbReference type="SAM" id="Phobius"/>
    </source>
</evidence>
<feature type="transmembrane region" description="Helical" evidence="5">
    <location>
        <begin position="21"/>
        <end position="40"/>
    </location>
</feature>
<evidence type="ECO:0000313" key="7">
    <source>
        <dbReference type="EMBL" id="CAB9497630.1"/>
    </source>
</evidence>
<keyword evidence="5" id="KW-1133">Transmembrane helix</keyword>
<evidence type="ECO:0000259" key="6">
    <source>
        <dbReference type="Pfam" id="PF09258"/>
    </source>
</evidence>
<protein>
    <submittedName>
        <fullName evidence="7">Exostosin-like 3</fullName>
    </submittedName>
</protein>
<dbReference type="Gene3D" id="3.90.550.10">
    <property type="entry name" value="Spore Coat Polysaccharide Biosynthesis Protein SpsA, Chain A"/>
    <property type="match status" value="1"/>
</dbReference>
<proteinExistence type="predicted"/>
<dbReference type="SUPFAM" id="SSF53448">
    <property type="entry name" value="Nucleotide-diphospho-sugar transferases"/>
    <property type="match status" value="1"/>
</dbReference>
<dbReference type="InterPro" id="IPR004263">
    <property type="entry name" value="Exostosin"/>
</dbReference>
<sequence>MIKLKSHRLKGGRVQGGIDSGRVRGGIVLACIFFTHLIAYRTQSRFSVDLFVTPPPSTTTTLESDLVPPPPPVVLNTTFFTLPEEERQLTPLRFVDREQYTLRILSWKRAQFLAASVSLHSQCPGVKQIQVVWSILQEDDNMTTTNPDEITDNRIPAEVLENPKVVVERRTTNRLNNRFDILPTTPTSTLGIVILDDDLIYTCEALDMGFFLWTQHPDRMITYAPRRHLVTDAYSNPPRWRYGWHRNQQYSLGLTSTAFLHRDYLHYYTHYLPRDMYQHIQDHMNCEDIAMSLLISNLTHAKYPIAVDEWGFTSRLQLALKTGYEGIKAGKNHMPHRSNCVDWFATDLQLKDKFDGYSTFRGISTFNTSNVLAPAPTPGLQQILANPRFHALEEKRREWLQLDGREFGRVVTGIRRSLDQYAKSRNLSSEGHG</sequence>
<dbReference type="Proteomes" id="UP001153069">
    <property type="component" value="Unassembled WGS sequence"/>
</dbReference>
<evidence type="ECO:0000256" key="4">
    <source>
        <dbReference type="ARBA" id="ARBA00023157"/>
    </source>
</evidence>
<evidence type="ECO:0000256" key="3">
    <source>
        <dbReference type="ARBA" id="ARBA00023136"/>
    </source>
</evidence>
<comment type="subcellular location">
    <subcellularLocation>
        <location evidence="1">Membrane</location>
    </subcellularLocation>
</comment>
<dbReference type="EMBL" id="CAICTM010000023">
    <property type="protein sequence ID" value="CAB9497630.1"/>
    <property type="molecule type" value="Genomic_DNA"/>
</dbReference>
<dbReference type="InterPro" id="IPR015338">
    <property type="entry name" value="GT64_dom"/>
</dbReference>
<keyword evidence="4" id="KW-1015">Disulfide bond</keyword>
<dbReference type="GO" id="GO:0016757">
    <property type="term" value="F:glycosyltransferase activity"/>
    <property type="evidence" value="ECO:0007669"/>
    <property type="project" value="InterPro"/>
</dbReference>
<evidence type="ECO:0000256" key="1">
    <source>
        <dbReference type="ARBA" id="ARBA00004370"/>
    </source>
</evidence>
<dbReference type="InterPro" id="IPR029044">
    <property type="entry name" value="Nucleotide-diphossugar_trans"/>
</dbReference>
<dbReference type="PANTHER" id="PTHR48261:SF2">
    <property type="entry name" value="ACETYLGLUCOSAMINYLTRANSFERASE"/>
    <property type="match status" value="1"/>
</dbReference>
<comment type="caution">
    <text evidence="7">The sequence shown here is derived from an EMBL/GenBank/DDBJ whole genome shotgun (WGS) entry which is preliminary data.</text>
</comment>
<keyword evidence="3 5" id="KW-0472">Membrane</keyword>